<evidence type="ECO:0000313" key="5">
    <source>
        <dbReference type="EMBL" id="MCJ8012538.1"/>
    </source>
</evidence>
<dbReference type="AlphaFoldDB" id="A0A9X1WS03"/>
<feature type="compositionally biased region" description="Basic and acidic residues" evidence="2">
    <location>
        <begin position="350"/>
        <end position="370"/>
    </location>
</feature>
<feature type="transmembrane region" description="Helical" evidence="3">
    <location>
        <begin position="12"/>
        <end position="32"/>
    </location>
</feature>
<comment type="caution">
    <text evidence="5">The sequence shown here is derived from an EMBL/GenBank/DDBJ whole genome shotgun (WGS) entry which is preliminary data.</text>
</comment>
<reference evidence="5" key="1">
    <citation type="submission" date="2022-04" db="EMBL/GenBank/DDBJ databases">
        <title>Paenibacillus mangrovi sp. nov., a novel endophytic bacterium isolated from bark of Kandelia candel.</title>
        <authorList>
            <person name="Tuo L."/>
        </authorList>
    </citation>
    <scope>NUCLEOTIDE SEQUENCE</scope>
    <source>
        <strain evidence="5">KQZ6P-2</strain>
    </source>
</reference>
<dbReference type="EMBL" id="JALIRP010000004">
    <property type="protein sequence ID" value="MCJ8012538.1"/>
    <property type="molecule type" value="Genomic_DNA"/>
</dbReference>
<dbReference type="CDD" id="cd11614">
    <property type="entry name" value="SAF_CpaB_FlgA_like"/>
    <property type="match status" value="1"/>
</dbReference>
<feature type="coiled-coil region" evidence="1">
    <location>
        <begin position="38"/>
        <end position="65"/>
    </location>
</feature>
<keyword evidence="3" id="KW-0472">Membrane</keyword>
<keyword evidence="3" id="KW-0812">Transmembrane</keyword>
<keyword evidence="6" id="KW-1185">Reference proteome</keyword>
<gene>
    <name evidence="5" type="ORF">MUG84_12435</name>
</gene>
<organism evidence="5 6">
    <name type="scientific">Paenibacillus mangrovi</name>
    <dbReference type="NCBI Taxonomy" id="2931978"/>
    <lineage>
        <taxon>Bacteria</taxon>
        <taxon>Bacillati</taxon>
        <taxon>Bacillota</taxon>
        <taxon>Bacilli</taxon>
        <taxon>Bacillales</taxon>
        <taxon>Paenibacillaceae</taxon>
        <taxon>Paenibacillus</taxon>
    </lineage>
</organism>
<sequence>MSKLRQRTRHMLYAGLTGAAAVGVIFASYAVVSSMQHHTKENKIRQDYREQIARLEQARLDEEKKMASSWVLSRDIAAGEVITPKDLVQVKLPPGAAPVNLIQSSDGSEAKIAKIELKKGTALTDAMIYYREPLLDDLRNRELKVVTLPSNLREHDVIDIRVQFPTGQDYIIVSKKKIDKLLTPSMWITMTEQEILSFSSAMVDAYLHDAKLYAVTYVEPEMQDRAIPTYPVNKEVLKLINSDPNIIKKAEQKLSETLRASLEKDLVKAAGEEKTNQNFAVSEFVPTYKSGSSSTGSSTDFDDSGFRIEDLSTGDESRGNETVVPGEKSNPAPANTKQDAYSLGGVQDNKLLEQSKNENQMEKGELTTEP</sequence>
<evidence type="ECO:0000259" key="4">
    <source>
        <dbReference type="SMART" id="SM00858"/>
    </source>
</evidence>
<dbReference type="SMART" id="SM00858">
    <property type="entry name" value="SAF"/>
    <property type="match status" value="1"/>
</dbReference>
<accession>A0A9X1WS03</accession>
<proteinExistence type="predicted"/>
<feature type="compositionally biased region" description="Basic and acidic residues" evidence="2">
    <location>
        <begin position="304"/>
        <end position="319"/>
    </location>
</feature>
<dbReference type="Pfam" id="PF08666">
    <property type="entry name" value="SAF"/>
    <property type="match status" value="1"/>
</dbReference>
<protein>
    <submittedName>
        <fullName evidence="5">SAF domain-containing protein</fullName>
    </submittedName>
</protein>
<feature type="compositionally biased region" description="Low complexity" evidence="2">
    <location>
        <begin position="290"/>
        <end position="299"/>
    </location>
</feature>
<keyword evidence="1" id="KW-0175">Coiled coil</keyword>
<feature type="region of interest" description="Disordered" evidence="2">
    <location>
        <begin position="287"/>
        <end position="370"/>
    </location>
</feature>
<feature type="domain" description="SAF" evidence="4">
    <location>
        <begin position="67"/>
        <end position="129"/>
    </location>
</feature>
<evidence type="ECO:0000256" key="3">
    <source>
        <dbReference type="SAM" id="Phobius"/>
    </source>
</evidence>
<keyword evidence="3" id="KW-1133">Transmembrane helix</keyword>
<name>A0A9X1WS03_9BACL</name>
<dbReference type="Proteomes" id="UP001139347">
    <property type="component" value="Unassembled WGS sequence"/>
</dbReference>
<evidence type="ECO:0000256" key="2">
    <source>
        <dbReference type="SAM" id="MobiDB-lite"/>
    </source>
</evidence>
<evidence type="ECO:0000256" key="1">
    <source>
        <dbReference type="SAM" id="Coils"/>
    </source>
</evidence>
<dbReference type="RefSeq" id="WP_244725331.1">
    <property type="nucleotide sequence ID" value="NZ_JALIRP010000004.1"/>
</dbReference>
<dbReference type="InterPro" id="IPR013974">
    <property type="entry name" value="SAF"/>
</dbReference>
<evidence type="ECO:0000313" key="6">
    <source>
        <dbReference type="Proteomes" id="UP001139347"/>
    </source>
</evidence>